<organism evidence="13 14">
    <name type="scientific">Microbacterium koreense</name>
    <dbReference type="NCBI Taxonomy" id="323761"/>
    <lineage>
        <taxon>Bacteria</taxon>
        <taxon>Bacillati</taxon>
        <taxon>Actinomycetota</taxon>
        <taxon>Actinomycetes</taxon>
        <taxon>Micrococcales</taxon>
        <taxon>Microbacteriaceae</taxon>
        <taxon>Microbacterium</taxon>
    </lineage>
</organism>
<dbReference type="SUPFAM" id="SSF50156">
    <property type="entry name" value="PDZ domain-like"/>
    <property type="match status" value="1"/>
</dbReference>
<dbReference type="InterPro" id="IPR004387">
    <property type="entry name" value="Pept_M50_Zn"/>
</dbReference>
<evidence type="ECO:0000256" key="6">
    <source>
        <dbReference type="ARBA" id="ARBA00022801"/>
    </source>
</evidence>
<dbReference type="PANTHER" id="PTHR42837:SF2">
    <property type="entry name" value="MEMBRANE METALLOPROTEASE ARASP2, CHLOROPLASTIC-RELATED"/>
    <property type="match status" value="1"/>
</dbReference>
<dbReference type="RefSeq" id="WP_378753786.1">
    <property type="nucleotide sequence ID" value="NZ_JBHSSV010000020.1"/>
</dbReference>
<sequence length="445" mass="47100">MEILAFIIGVVLLVVGLAVSIALHEIGHLVPAKRFGVRVSQYMVGFGPTLWSRRRGETEYGLKAIPLGGYISMAGMYPPSPKEEEAALAGRQSGRAGGGFFATMVQDARTANDETLTDGAEDGVFYRLPVWKRVVIMLGGPFMNLVFAIVLFAILLSGIGIQTATTTIARVSECLPIVGQTACGPDAESVPAAEAGMQPGDTIVSIDGTPVDTFTDVSTLVRAAPGENLTVVVERGGEDITLQLTPARVTQQETDEFGRAVTDENGEPVLVDVGFIGVGPTGEFVRQPLWAGPQAAFENVTAVSGILWQLPVRVWDTGVDLFTGQERDPDGPLSVVGAGRLAGEVAASESPVLNRVAGFIGLLASLNIALFLFNLIPLLPLDGGHVVVALWDGVKRVWAKLFRRPPPRPVDATKLVPVTFAVFIALLVMGGVLILADLFNPVSIL</sequence>
<evidence type="ECO:0000256" key="2">
    <source>
        <dbReference type="ARBA" id="ARBA00004141"/>
    </source>
</evidence>
<comment type="subcellular location">
    <subcellularLocation>
        <location evidence="2">Membrane</location>
        <topology evidence="2">Multi-pass membrane protein</topology>
    </subcellularLocation>
</comment>
<dbReference type="InterPro" id="IPR001478">
    <property type="entry name" value="PDZ"/>
</dbReference>
<evidence type="ECO:0000256" key="5">
    <source>
        <dbReference type="ARBA" id="ARBA00022692"/>
    </source>
</evidence>
<dbReference type="PROSITE" id="PS50106">
    <property type="entry name" value="PDZ"/>
    <property type="match status" value="1"/>
</dbReference>
<comment type="similarity">
    <text evidence="3">Belongs to the peptidase M50B family.</text>
</comment>
<keyword evidence="6" id="KW-0378">Hydrolase</keyword>
<keyword evidence="14" id="KW-1185">Reference proteome</keyword>
<feature type="transmembrane region" description="Helical" evidence="11">
    <location>
        <begin position="356"/>
        <end position="376"/>
    </location>
</feature>
<accession>A0ABW2ZTL0</accession>
<evidence type="ECO:0000313" key="14">
    <source>
        <dbReference type="Proteomes" id="UP001597042"/>
    </source>
</evidence>
<evidence type="ECO:0000256" key="3">
    <source>
        <dbReference type="ARBA" id="ARBA00007931"/>
    </source>
</evidence>
<dbReference type="InterPro" id="IPR036034">
    <property type="entry name" value="PDZ_sf"/>
</dbReference>
<evidence type="ECO:0000259" key="12">
    <source>
        <dbReference type="PROSITE" id="PS50106"/>
    </source>
</evidence>
<dbReference type="InterPro" id="IPR008915">
    <property type="entry name" value="Peptidase_M50"/>
</dbReference>
<keyword evidence="7" id="KW-0862">Zinc</keyword>
<dbReference type="Pfam" id="PF02163">
    <property type="entry name" value="Peptidase_M50"/>
    <property type="match status" value="1"/>
</dbReference>
<gene>
    <name evidence="13" type="ORF">ACFQZV_11725</name>
</gene>
<feature type="transmembrane region" description="Helical" evidence="11">
    <location>
        <begin position="415"/>
        <end position="439"/>
    </location>
</feature>
<keyword evidence="4" id="KW-0645">Protease</keyword>
<dbReference type="Pfam" id="PF17820">
    <property type="entry name" value="PDZ_6"/>
    <property type="match status" value="1"/>
</dbReference>
<dbReference type="CDD" id="cd23081">
    <property type="entry name" value="cpPDZ_EcRseP-like"/>
    <property type="match status" value="1"/>
</dbReference>
<protein>
    <submittedName>
        <fullName evidence="13">M50 family metallopeptidase</fullName>
    </submittedName>
</protein>
<dbReference type="EMBL" id="JBHTIM010000001">
    <property type="protein sequence ID" value="MFD0781961.1"/>
    <property type="molecule type" value="Genomic_DNA"/>
</dbReference>
<keyword evidence="10 11" id="KW-0472">Membrane</keyword>
<feature type="domain" description="PDZ" evidence="12">
    <location>
        <begin position="191"/>
        <end position="248"/>
    </location>
</feature>
<keyword evidence="8 11" id="KW-1133">Transmembrane helix</keyword>
<evidence type="ECO:0000256" key="9">
    <source>
        <dbReference type="ARBA" id="ARBA00023049"/>
    </source>
</evidence>
<keyword evidence="5 11" id="KW-0812">Transmembrane</keyword>
<evidence type="ECO:0000256" key="11">
    <source>
        <dbReference type="SAM" id="Phobius"/>
    </source>
</evidence>
<dbReference type="InterPro" id="IPR041489">
    <property type="entry name" value="PDZ_6"/>
</dbReference>
<keyword evidence="9" id="KW-0482">Metalloprotease</keyword>
<comment type="caution">
    <text evidence="13">The sequence shown here is derived from an EMBL/GenBank/DDBJ whole genome shotgun (WGS) entry which is preliminary data.</text>
</comment>
<evidence type="ECO:0000256" key="8">
    <source>
        <dbReference type="ARBA" id="ARBA00022989"/>
    </source>
</evidence>
<reference evidence="14" key="1">
    <citation type="journal article" date="2019" name="Int. J. Syst. Evol. Microbiol.">
        <title>The Global Catalogue of Microorganisms (GCM) 10K type strain sequencing project: providing services to taxonomists for standard genome sequencing and annotation.</title>
        <authorList>
            <consortium name="The Broad Institute Genomics Platform"/>
            <consortium name="The Broad Institute Genome Sequencing Center for Infectious Disease"/>
            <person name="Wu L."/>
            <person name="Ma J."/>
        </authorList>
    </citation>
    <scope>NUCLEOTIDE SEQUENCE [LARGE SCALE GENOMIC DNA]</scope>
    <source>
        <strain evidence="14">CCUG 50754</strain>
    </source>
</reference>
<feature type="transmembrane region" description="Helical" evidence="11">
    <location>
        <begin position="134"/>
        <end position="156"/>
    </location>
</feature>
<evidence type="ECO:0000256" key="4">
    <source>
        <dbReference type="ARBA" id="ARBA00022670"/>
    </source>
</evidence>
<dbReference type="Gene3D" id="2.30.42.10">
    <property type="match status" value="1"/>
</dbReference>
<dbReference type="SMART" id="SM00228">
    <property type="entry name" value="PDZ"/>
    <property type="match status" value="1"/>
</dbReference>
<proteinExistence type="inferred from homology"/>
<name>A0ABW2ZTL0_9MICO</name>
<evidence type="ECO:0000256" key="10">
    <source>
        <dbReference type="ARBA" id="ARBA00023136"/>
    </source>
</evidence>
<evidence type="ECO:0000256" key="7">
    <source>
        <dbReference type="ARBA" id="ARBA00022833"/>
    </source>
</evidence>
<dbReference type="CDD" id="cd06163">
    <property type="entry name" value="S2P-M50_PDZ_RseP-like"/>
    <property type="match status" value="1"/>
</dbReference>
<comment type="cofactor">
    <cofactor evidence="1">
        <name>Zn(2+)</name>
        <dbReference type="ChEBI" id="CHEBI:29105"/>
    </cofactor>
</comment>
<dbReference type="Proteomes" id="UP001597042">
    <property type="component" value="Unassembled WGS sequence"/>
</dbReference>
<dbReference type="PANTHER" id="PTHR42837">
    <property type="entry name" value="REGULATOR OF SIGMA-E PROTEASE RSEP"/>
    <property type="match status" value="1"/>
</dbReference>
<evidence type="ECO:0000256" key="1">
    <source>
        <dbReference type="ARBA" id="ARBA00001947"/>
    </source>
</evidence>
<evidence type="ECO:0000313" key="13">
    <source>
        <dbReference type="EMBL" id="MFD0781961.1"/>
    </source>
</evidence>